<dbReference type="Pfam" id="PF16989">
    <property type="entry name" value="T6SS_VasJ"/>
    <property type="match status" value="1"/>
</dbReference>
<feature type="domain" description="ImpA N-terminal" evidence="1">
    <location>
        <begin position="17"/>
        <end position="127"/>
    </location>
</feature>
<dbReference type="PANTHER" id="PTHR37024">
    <property type="entry name" value="TYPE VI SECRETION SYSTEM DUF2094 AND IMPA-RELATED DOMAIN PROTEIN"/>
    <property type="match status" value="1"/>
</dbReference>
<accession>A0A0J6GZK9</accession>
<dbReference type="Pfam" id="PF06812">
    <property type="entry name" value="ImpA_N"/>
    <property type="match status" value="1"/>
</dbReference>
<organism evidence="2 4">
    <name type="scientific">Pseudomonas taetrolens</name>
    <dbReference type="NCBI Taxonomy" id="47884"/>
    <lineage>
        <taxon>Bacteria</taxon>
        <taxon>Pseudomonadati</taxon>
        <taxon>Pseudomonadota</taxon>
        <taxon>Gammaproteobacteria</taxon>
        <taxon>Pseudomonadales</taxon>
        <taxon>Pseudomonadaceae</taxon>
        <taxon>Pseudomonas</taxon>
    </lineage>
</organism>
<evidence type="ECO:0000313" key="4">
    <source>
        <dbReference type="Proteomes" id="UP000036395"/>
    </source>
</evidence>
<gene>
    <name evidence="3" type="ORF">SAMN04490203_0664</name>
    <name evidence="2" type="ORF">TU78_03290</name>
</gene>
<dbReference type="AlphaFoldDB" id="A0A0J6GZK9"/>
<dbReference type="PANTHER" id="PTHR37024:SF5">
    <property type="entry name" value="IMPA N-TERMINAL DOMAIN-CONTAINING PROTEIN"/>
    <property type="match status" value="1"/>
</dbReference>
<reference evidence="2 4" key="1">
    <citation type="submission" date="2015-02" db="EMBL/GenBank/DDBJ databases">
        <title>Pseudomonas helleri sp. nov. and Pseudomonas weihenstephanensis sp. nov., isolated from raw cows milk.</title>
        <authorList>
            <person name="von Neubeck M."/>
            <person name="Huptas C."/>
            <person name="Wenning M."/>
            <person name="Scherer S."/>
        </authorList>
    </citation>
    <scope>NUCLEOTIDE SEQUENCE [LARGE SCALE GENOMIC DNA]</scope>
    <source>
        <strain evidence="2 4">DSM 21104</strain>
    </source>
</reference>
<dbReference type="OrthoDB" id="1522895at2"/>
<dbReference type="InterPro" id="IPR017739">
    <property type="entry name" value="T6SS-assoc_VCA0119"/>
</dbReference>
<keyword evidence="5" id="KW-1185">Reference proteome</keyword>
<comment type="caution">
    <text evidence="2">The sequence shown here is derived from an EMBL/GenBank/DDBJ whole genome shotgun (WGS) entry which is preliminary data.</text>
</comment>
<dbReference type="InterPro" id="IPR010657">
    <property type="entry name" value="ImpA_N"/>
</dbReference>
<dbReference type="PATRIC" id="fig|47884.3.peg.1055"/>
<dbReference type="Proteomes" id="UP000183155">
    <property type="component" value="Unassembled WGS sequence"/>
</dbReference>
<dbReference type="NCBIfam" id="TIGR03362">
    <property type="entry name" value="VI_chp_7"/>
    <property type="match status" value="1"/>
</dbReference>
<name>A0A0J6GZK9_PSETA</name>
<sequence>MTYSSKLFASLIDLAKTPVFKDCFAGSDVRFSNEFEALERELGKSQSMYENNQIDWFWVKEHSEALLRDQSKDLRAGVWLTWALYQRESFQGLVAGLGLVHYLCKHHWDSVHPLKLRTRGATISWLASRLDQVLNENIPIQEQLPLFRHMLELLQELEGLLAGHLGDEVPLLLPICRRLGRWIQRAADSQPEPGSLAAVVAQVKQAATQLIEPNPPLDNEKDAHKALRAQQDSARPLCAWWLKQKASDLRALRLNRTLTWLSVEVAPERNAEHITPLRGLPADKLKSYRERFDQGQFADLLVELEVSLTKAPFWFDGQRMVWECLHGLKAEQAMREVEHHLAQLLQRLPGVAELRFSDGAPFADPSTQAWINARVMPHLQSPVESGTVTFAIDKPLWEIALEEALEMFRDSGFKAAVQVLKRGLNTARGERERFFWQLTLARLCFQSKKYELAKTQLEMLDQLLHRSGLEAWEPDLVLEVLRLLHRCCELLPQNHEVRERKDEMYRRLCHLDLEVVLE</sequence>
<reference evidence="3 5" key="2">
    <citation type="submission" date="2016-10" db="EMBL/GenBank/DDBJ databases">
        <authorList>
            <person name="Varghese N."/>
            <person name="Submissions S."/>
        </authorList>
    </citation>
    <scope>NUCLEOTIDE SEQUENCE [LARGE SCALE GENOMIC DNA]</scope>
    <source>
        <strain evidence="3 5">BS3652</strain>
    </source>
</reference>
<evidence type="ECO:0000313" key="5">
    <source>
        <dbReference type="Proteomes" id="UP000183155"/>
    </source>
</evidence>
<evidence type="ECO:0000313" key="2">
    <source>
        <dbReference type="EMBL" id="KMM87025.1"/>
    </source>
</evidence>
<dbReference type="STRING" id="47884.SAMN04490203_0664"/>
<dbReference type="EMBL" id="JYLA01000001">
    <property type="protein sequence ID" value="KMM87025.1"/>
    <property type="molecule type" value="Genomic_DNA"/>
</dbReference>
<dbReference type="RefSeq" id="WP_048378395.1">
    <property type="nucleotide sequence ID" value="NZ_FNRS01000001.1"/>
</dbReference>
<dbReference type="EMBL" id="FNRS01000001">
    <property type="protein sequence ID" value="SEB56837.1"/>
    <property type="molecule type" value="Genomic_DNA"/>
</dbReference>
<protein>
    <submittedName>
        <fullName evidence="2">Type VI secretion protein ImpA</fullName>
    </submittedName>
    <submittedName>
        <fullName evidence="3">Type VI secretion system protein VasJ</fullName>
    </submittedName>
</protein>
<evidence type="ECO:0000313" key="3">
    <source>
        <dbReference type="EMBL" id="SEB56837.1"/>
    </source>
</evidence>
<evidence type="ECO:0000259" key="1">
    <source>
        <dbReference type="Pfam" id="PF06812"/>
    </source>
</evidence>
<dbReference type="Proteomes" id="UP000036395">
    <property type="component" value="Unassembled WGS sequence"/>
</dbReference>
<proteinExistence type="predicted"/>